<comment type="caution">
    <text evidence="1">The sequence shown here is derived from an EMBL/GenBank/DDBJ whole genome shotgun (WGS) entry which is preliminary data.</text>
</comment>
<proteinExistence type="predicted"/>
<gene>
    <name evidence="1" type="ORF">DSO57_1015541</name>
</gene>
<dbReference type="EMBL" id="QTSX02005741">
    <property type="protein sequence ID" value="KAJ9058119.1"/>
    <property type="molecule type" value="Genomic_DNA"/>
</dbReference>
<protein>
    <submittedName>
        <fullName evidence="1">Uncharacterized protein</fullName>
    </submittedName>
</protein>
<accession>A0ACC2S6W4</accession>
<keyword evidence="2" id="KW-1185">Reference proteome</keyword>
<dbReference type="Proteomes" id="UP001165960">
    <property type="component" value="Unassembled WGS sequence"/>
</dbReference>
<sequence length="52" mass="5700">MFSPLRAISSIAQSFVGLAQDSSEDWAKDSDLDGETLTSYSGISERMSYSFD</sequence>
<organism evidence="1 2">
    <name type="scientific">Entomophthora muscae</name>
    <dbReference type="NCBI Taxonomy" id="34485"/>
    <lineage>
        <taxon>Eukaryota</taxon>
        <taxon>Fungi</taxon>
        <taxon>Fungi incertae sedis</taxon>
        <taxon>Zoopagomycota</taxon>
        <taxon>Entomophthoromycotina</taxon>
        <taxon>Entomophthoromycetes</taxon>
        <taxon>Entomophthorales</taxon>
        <taxon>Entomophthoraceae</taxon>
        <taxon>Entomophthora</taxon>
    </lineage>
</organism>
<reference evidence="1" key="1">
    <citation type="submission" date="2022-04" db="EMBL/GenBank/DDBJ databases">
        <title>Genome of the entomopathogenic fungus Entomophthora muscae.</title>
        <authorList>
            <person name="Elya C."/>
            <person name="Lovett B.R."/>
            <person name="Lee E."/>
            <person name="Macias A.M."/>
            <person name="Hajek A.E."/>
            <person name="De Bivort B.L."/>
            <person name="Kasson M.T."/>
            <person name="De Fine Licht H.H."/>
            <person name="Stajich J.E."/>
        </authorList>
    </citation>
    <scope>NUCLEOTIDE SEQUENCE</scope>
    <source>
        <strain evidence="1">Berkeley</strain>
    </source>
</reference>
<evidence type="ECO:0000313" key="1">
    <source>
        <dbReference type="EMBL" id="KAJ9058119.1"/>
    </source>
</evidence>
<evidence type="ECO:0000313" key="2">
    <source>
        <dbReference type="Proteomes" id="UP001165960"/>
    </source>
</evidence>
<name>A0ACC2S6W4_9FUNG</name>